<dbReference type="HOGENOM" id="CLU_658372_0_0_6"/>
<dbReference type="Proteomes" id="UP000001734">
    <property type="component" value="Plasmid pKP187"/>
</dbReference>
<dbReference type="BioCyc" id="KPNE507522:GI0B-5746-MONOMER"/>
<protein>
    <submittedName>
        <fullName evidence="1">Uncharacterized protein</fullName>
    </submittedName>
</protein>
<accession>B5RKD6</accession>
<keyword evidence="1" id="KW-0614">Plasmid</keyword>
<sequence length="448" mass="51640">MKIGFNIFVQKYASSVESFIKSLDFKENTLSNTESWLKSMENGGLGEARAKAFLLERFWVLERSVDIQGADYLIQRKITSQNFMDKEPPKLGVVQVKYIQDGNTYIRINKDYVINQSGEPYGEFFLLVFSGQEDEARSFLITSQEVSDNFEEKEVKGKMVLQTSGEKILNNKNFEILNKSMALDKIERAIKKSDFKRNRLFLGATNYIKLCPEQIEHDFLLPLDNGYADLKKEFFKNKKRLQSTLFNIEDVVEGMNNILKTSDPEEAFDIYEDVISQHIGSSTGTYISFEVDFFNDEDFLAAVKNHKERLSAIRALGLESSYFSLLKSYEKSVAKQTANLQLSQGDKVEVTIKYDAKTLENPSIIVSKTIYEGECPFVEISTLGHQKLYFCPWNWISYEIGNGKEAFPETPNDFERQYISSSWKYRRPFQVAIDKLLIGEDLISPWMN</sequence>
<dbReference type="KEGG" id="kpe:KPK_A0220"/>
<dbReference type="EMBL" id="CP000965">
    <property type="protein sequence ID" value="ACI11977.1"/>
    <property type="molecule type" value="Genomic_DNA"/>
</dbReference>
<proteinExistence type="predicted"/>
<reference evidence="1 2" key="1">
    <citation type="journal article" date="2008" name="PLoS Genet.">
        <title>Complete genome sequence of the N2-fixing broad host range endophyte Klebsiella pneumoniae 342 and virulence predictions verified in mice.</title>
        <authorList>
            <person name="Fouts D.E."/>
            <person name="Tyler H.L."/>
            <person name="DeBoy R.T."/>
            <person name="Daugherty S."/>
            <person name="Ren Q."/>
            <person name="Badger J.H."/>
            <person name="Durkin A.S."/>
            <person name="Huot H."/>
            <person name="Shrivastava S."/>
            <person name="Kothari S."/>
            <person name="Dodson R.J."/>
            <person name="Mohamoud Y."/>
            <person name="Khouri H."/>
            <person name="Roesch L.F."/>
            <person name="Krogfelt K.A."/>
            <person name="Struve C."/>
            <person name="Triplett E.W."/>
            <person name="Methe B.A."/>
        </authorList>
    </citation>
    <scope>NUCLEOTIDE SEQUENCE [LARGE SCALE GENOMIC DNA]</scope>
    <source>
        <strain evidence="1 2">342</strain>
        <plasmid evidence="2">Plasmid pKP187</plasmid>
    </source>
</reference>
<evidence type="ECO:0000313" key="2">
    <source>
        <dbReference type="Proteomes" id="UP000001734"/>
    </source>
</evidence>
<organism evidence="1 2">
    <name type="scientific">Klebsiella variicola (strain 342)</name>
    <name type="common">Klebsiella pneumoniae</name>
    <dbReference type="NCBI Taxonomy" id="507522"/>
    <lineage>
        <taxon>Bacteria</taxon>
        <taxon>Pseudomonadati</taxon>
        <taxon>Pseudomonadota</taxon>
        <taxon>Gammaproteobacteria</taxon>
        <taxon>Enterobacterales</taxon>
        <taxon>Enterobacteriaceae</taxon>
        <taxon>Klebsiella/Raoultella group</taxon>
        <taxon>Klebsiella</taxon>
        <taxon>Klebsiella pneumoniae complex</taxon>
    </lineage>
</organism>
<geneLocation type="plasmid" evidence="1 2">
    <name>pKP187</name>
</geneLocation>
<evidence type="ECO:0000313" key="1">
    <source>
        <dbReference type="EMBL" id="ACI11977.1"/>
    </source>
</evidence>
<name>B5RKD6_KLEV3</name>
<dbReference type="AlphaFoldDB" id="B5RKD6"/>
<gene>
    <name evidence="1" type="ordered locus">KPK_A0220</name>
</gene>